<evidence type="ECO:0000313" key="9">
    <source>
        <dbReference type="EMBL" id="MFC4502494.1"/>
    </source>
</evidence>
<feature type="binding site" evidence="6">
    <location>
        <position position="175"/>
    </location>
    <ligand>
        <name>substrate</name>
    </ligand>
</feature>
<dbReference type="RefSeq" id="WP_381174921.1">
    <property type="nucleotide sequence ID" value="NZ_JBHSFK010000015.1"/>
</dbReference>
<organism evidence="9 10">
    <name type="scientific">Streptomyces vulcanius</name>
    <dbReference type="NCBI Taxonomy" id="1441876"/>
    <lineage>
        <taxon>Bacteria</taxon>
        <taxon>Bacillati</taxon>
        <taxon>Actinomycetota</taxon>
        <taxon>Actinomycetes</taxon>
        <taxon>Kitasatosporales</taxon>
        <taxon>Streptomycetaceae</taxon>
        <taxon>Streptomyces</taxon>
    </lineage>
</organism>
<feature type="binding site" evidence="6">
    <location>
        <position position="209"/>
    </location>
    <ligand>
        <name>substrate</name>
    </ligand>
</feature>
<feature type="binding site" evidence="6">
    <location>
        <position position="48"/>
    </location>
    <ligand>
        <name>NADP(+)</name>
        <dbReference type="ChEBI" id="CHEBI:58349"/>
    </ligand>
</feature>
<feature type="binding site" evidence="6">
    <location>
        <position position="228"/>
    </location>
    <ligand>
        <name>substrate</name>
    </ligand>
</feature>
<reference evidence="10" key="1">
    <citation type="journal article" date="2019" name="Int. J. Syst. Evol. Microbiol.">
        <title>The Global Catalogue of Microorganisms (GCM) 10K type strain sequencing project: providing services to taxonomists for standard genome sequencing and annotation.</title>
        <authorList>
            <consortium name="The Broad Institute Genomics Platform"/>
            <consortium name="The Broad Institute Genome Sequencing Center for Infectious Disease"/>
            <person name="Wu L."/>
            <person name="Ma J."/>
        </authorList>
    </citation>
    <scope>NUCLEOTIDE SEQUENCE [LARGE SCALE GENOMIC DNA]</scope>
    <source>
        <strain evidence="10">CGMCC 4.7177</strain>
    </source>
</reference>
<feature type="active site" description="Proton acceptor" evidence="6">
    <location>
        <position position="233"/>
    </location>
</feature>
<keyword evidence="3 6" id="KW-0521">NADP</keyword>
<proteinExistence type="inferred from homology"/>
<comment type="similarity">
    <text evidence="6">Belongs to the glucose-6-phosphate dehydrogenase family.</text>
</comment>
<comment type="function">
    <text evidence="6">Catalyzes the oxidation of glucose 6-phosphate to 6-phosphogluconolactone.</text>
</comment>
<dbReference type="InterPro" id="IPR022675">
    <property type="entry name" value="G6P_DH_C"/>
</dbReference>
<dbReference type="PANTHER" id="PTHR23429:SF0">
    <property type="entry name" value="GLUCOSE-6-PHOSPHATE 1-DEHYDROGENASE"/>
    <property type="match status" value="1"/>
</dbReference>
<dbReference type="InterPro" id="IPR036291">
    <property type="entry name" value="NAD(P)-bd_dom_sf"/>
</dbReference>
<feature type="binding site" evidence="6">
    <location>
        <position position="141"/>
    </location>
    <ligand>
        <name>NADP(+)</name>
        <dbReference type="ChEBI" id="CHEBI:58349"/>
    </ligand>
</feature>
<evidence type="ECO:0000256" key="2">
    <source>
        <dbReference type="ARBA" id="ARBA00022526"/>
    </source>
</evidence>
<feature type="domain" description="Glucose-6-phosphate dehydrogenase NAD-binding" evidence="7">
    <location>
        <begin position="13"/>
        <end position="179"/>
    </location>
</feature>
<keyword evidence="2 6" id="KW-0313">Glucose metabolism</keyword>
<comment type="pathway">
    <text evidence="1 6">Carbohydrate degradation; pentose phosphate pathway; D-ribulose 5-phosphate from D-glucose 6-phosphate (oxidative stage): step 1/3.</text>
</comment>
<feature type="binding site" evidence="6">
    <location>
        <position position="319"/>
    </location>
    <ligand>
        <name>substrate</name>
    </ligand>
</feature>
<dbReference type="InterPro" id="IPR022674">
    <property type="entry name" value="G6P_DH_NAD-bd"/>
</dbReference>
<evidence type="ECO:0000313" key="10">
    <source>
        <dbReference type="Proteomes" id="UP001595839"/>
    </source>
</evidence>
<name>A0ABV9ATD2_9ACTN</name>
<comment type="caution">
    <text evidence="9">The sequence shown here is derived from an EMBL/GenBank/DDBJ whole genome shotgun (WGS) entry which is preliminary data.</text>
</comment>
<protein>
    <recommendedName>
        <fullName evidence="6">Glucose-6-phosphate 1-dehydrogenase</fullName>
        <shortName evidence="6">G6PD</shortName>
        <ecNumber evidence="6">1.1.1.49</ecNumber>
    </recommendedName>
</protein>
<feature type="domain" description="Glucose-6-phosphate dehydrogenase C-terminal" evidence="8">
    <location>
        <begin position="182"/>
        <end position="456"/>
    </location>
</feature>
<comment type="catalytic activity">
    <reaction evidence="6">
        <text>D-glucose 6-phosphate + NADP(+) = 6-phospho-D-glucono-1,5-lactone + NADPH + H(+)</text>
        <dbReference type="Rhea" id="RHEA:15841"/>
        <dbReference type="ChEBI" id="CHEBI:15378"/>
        <dbReference type="ChEBI" id="CHEBI:57783"/>
        <dbReference type="ChEBI" id="CHEBI:57955"/>
        <dbReference type="ChEBI" id="CHEBI:58349"/>
        <dbReference type="ChEBI" id="CHEBI:61548"/>
        <dbReference type="EC" id="1.1.1.49"/>
    </reaction>
</comment>
<dbReference type="Pfam" id="PF00479">
    <property type="entry name" value="G6PD_N"/>
    <property type="match status" value="1"/>
</dbReference>
<dbReference type="Gene3D" id="3.30.360.10">
    <property type="entry name" value="Dihydrodipicolinate Reductase, domain 2"/>
    <property type="match status" value="1"/>
</dbReference>
<accession>A0ABV9ATD2</accession>
<dbReference type="HAMAP" id="MF_00966">
    <property type="entry name" value="G6PD"/>
    <property type="match status" value="1"/>
</dbReference>
<dbReference type="Gene3D" id="3.40.50.720">
    <property type="entry name" value="NAD(P)-binding Rossmann-like Domain"/>
    <property type="match status" value="1"/>
</dbReference>
<keyword evidence="4 6" id="KW-0560">Oxidoreductase</keyword>
<dbReference type="SUPFAM" id="SSF55347">
    <property type="entry name" value="Glyceraldehyde-3-phosphate dehydrogenase-like, C-terminal domain"/>
    <property type="match status" value="1"/>
</dbReference>
<evidence type="ECO:0000256" key="1">
    <source>
        <dbReference type="ARBA" id="ARBA00004937"/>
    </source>
</evidence>
<dbReference type="PRINTS" id="PR00079">
    <property type="entry name" value="G6PDHDRGNASE"/>
</dbReference>
<evidence type="ECO:0000259" key="7">
    <source>
        <dbReference type="Pfam" id="PF00479"/>
    </source>
</evidence>
<evidence type="ECO:0000256" key="6">
    <source>
        <dbReference type="HAMAP-Rule" id="MF_00966"/>
    </source>
</evidence>
<dbReference type="InterPro" id="IPR001282">
    <property type="entry name" value="G6P_DH"/>
</dbReference>
<comment type="caution">
    <text evidence="6">Lacks conserved residue(s) required for the propagation of feature annotation.</text>
</comment>
<dbReference type="PIRSF" id="PIRSF000110">
    <property type="entry name" value="G6PD"/>
    <property type="match status" value="1"/>
</dbReference>
<keyword evidence="5 6" id="KW-0119">Carbohydrate metabolism</keyword>
<feature type="binding site" evidence="6">
    <location>
        <position position="171"/>
    </location>
    <ligand>
        <name>substrate</name>
    </ligand>
</feature>
<dbReference type="EC" id="1.1.1.49" evidence="6"/>
<keyword evidence="10" id="KW-1185">Reference proteome</keyword>
<evidence type="ECO:0000256" key="4">
    <source>
        <dbReference type="ARBA" id="ARBA00023002"/>
    </source>
</evidence>
<gene>
    <name evidence="6" type="primary">zwf</name>
    <name evidence="9" type="ORF">ACFPIH_23700</name>
</gene>
<dbReference type="PANTHER" id="PTHR23429">
    <property type="entry name" value="GLUCOSE-6-PHOSPHATE 1-DEHYDROGENASE G6PD"/>
    <property type="match status" value="1"/>
</dbReference>
<dbReference type="Proteomes" id="UP001595839">
    <property type="component" value="Unassembled WGS sequence"/>
</dbReference>
<evidence type="ECO:0000256" key="5">
    <source>
        <dbReference type="ARBA" id="ARBA00023277"/>
    </source>
</evidence>
<dbReference type="SUPFAM" id="SSF51735">
    <property type="entry name" value="NAD(P)-binding Rossmann-fold domains"/>
    <property type="match status" value="1"/>
</dbReference>
<sequence>MSDPTAPRAGALVLFGITGDLARKMLLPALYQLARRGALTEPVVGVTRGGWTLDRLRRHAHDAVAAQGPVDEDAFTRFSGLLRLATIDYDDPGSFRSIAEQTAGCGHLAHYLAIPPVLYARAATCLAGAGLNENARLVVEKPFGHDLVSARELQSELTKYFPEERLRRVDHFLGKDVVEDLLTFRFANTLMRAVLDRHHVRSVQVTMAEDFDVADRGGFYDAVGCLRDVVQNHLLQTLAYFVMEAPRSGSAADTLTERARALKAVRTVRPEDYVRGRYAGYLDTEGVKPDSTTETYAALRTYVDTDRWSGVPFTIRAGKDMETTSTEIVVELDRPVPGHHHTQGAQTAGPNLVRFRLMPRSGVTFSLLAQHGGDGTLLDEVTVTTDFTRLTGSDTSAYEHILEDSLTGDPRRFCRMDMVEECWRIVGGLLTSEGKPVVYRPGSWGPAEADRLVTDERWFPLENV</sequence>
<evidence type="ECO:0000259" key="8">
    <source>
        <dbReference type="Pfam" id="PF02781"/>
    </source>
</evidence>
<dbReference type="EMBL" id="JBHSFK010000015">
    <property type="protein sequence ID" value="MFC4502494.1"/>
    <property type="molecule type" value="Genomic_DNA"/>
</dbReference>
<evidence type="ECO:0000256" key="3">
    <source>
        <dbReference type="ARBA" id="ARBA00022857"/>
    </source>
</evidence>
<dbReference type="Pfam" id="PF02781">
    <property type="entry name" value="G6PD_C"/>
    <property type="match status" value="1"/>
</dbReference>